<sequence>MVAVMEQLTDRPGWIVNIFDDQVVADWRKEVVATNSLISEMAWTWCVKELRDKALDFHEKQHIRVLYTGACVCKSDTADLRALSEAFQQSVPSVLEQQQD</sequence>
<dbReference type="Pfam" id="PF14033">
    <property type="entry name" value="DUF4246"/>
    <property type="match status" value="1"/>
</dbReference>
<feature type="domain" description="DUF4246" evidence="1">
    <location>
        <begin position="42"/>
        <end position="97"/>
    </location>
</feature>
<organism evidence="3 4">
    <name type="scientific">Penicillium subrubescens</name>
    <dbReference type="NCBI Taxonomy" id="1316194"/>
    <lineage>
        <taxon>Eukaryota</taxon>
        <taxon>Fungi</taxon>
        <taxon>Dikarya</taxon>
        <taxon>Ascomycota</taxon>
        <taxon>Pezizomycotina</taxon>
        <taxon>Eurotiomycetes</taxon>
        <taxon>Eurotiomycetidae</taxon>
        <taxon>Eurotiales</taxon>
        <taxon>Aspergillaceae</taxon>
        <taxon>Penicillium</taxon>
    </lineage>
</organism>
<accession>A0A1Q5UQ10</accession>
<protein>
    <submittedName>
        <fullName evidence="3">Uncharacterized protein</fullName>
    </submittedName>
</protein>
<dbReference type="PANTHER" id="PTHR33119:SF1">
    <property type="entry name" value="FE2OG DIOXYGENASE DOMAIN-CONTAINING PROTEIN"/>
    <property type="match status" value="1"/>
</dbReference>
<dbReference type="PANTHER" id="PTHR33119">
    <property type="entry name" value="IFI3P"/>
    <property type="match status" value="1"/>
</dbReference>
<dbReference type="InterPro" id="IPR049207">
    <property type="entry name" value="DUF4246_N"/>
</dbReference>
<evidence type="ECO:0000259" key="1">
    <source>
        <dbReference type="Pfam" id="PF14033"/>
    </source>
</evidence>
<gene>
    <name evidence="3" type="ORF">PENSUB_13917</name>
</gene>
<evidence type="ECO:0000313" key="4">
    <source>
        <dbReference type="Proteomes" id="UP000186955"/>
    </source>
</evidence>
<evidence type="ECO:0000259" key="2">
    <source>
        <dbReference type="Pfam" id="PF21666"/>
    </source>
</evidence>
<dbReference type="Pfam" id="PF21666">
    <property type="entry name" value="DUF4246_N"/>
    <property type="match status" value="1"/>
</dbReference>
<dbReference type="OrthoDB" id="4360359at2759"/>
<name>A0A1Q5UQ10_9EURO</name>
<dbReference type="InterPro" id="IPR049192">
    <property type="entry name" value="DUF4246_C"/>
</dbReference>
<proteinExistence type="predicted"/>
<dbReference type="AlphaFoldDB" id="A0A1Q5UQ10"/>
<dbReference type="Proteomes" id="UP000186955">
    <property type="component" value="Unassembled WGS sequence"/>
</dbReference>
<evidence type="ECO:0000313" key="3">
    <source>
        <dbReference type="EMBL" id="OKP14565.1"/>
    </source>
</evidence>
<comment type="caution">
    <text evidence="3">The sequence shown here is derived from an EMBL/GenBank/DDBJ whole genome shotgun (WGS) entry which is preliminary data.</text>
</comment>
<dbReference type="STRING" id="1316194.A0A1Q5UQ10"/>
<keyword evidence="4" id="KW-1185">Reference proteome</keyword>
<dbReference type="EMBL" id="MNBE01000079">
    <property type="protein sequence ID" value="OKP14565.1"/>
    <property type="molecule type" value="Genomic_DNA"/>
</dbReference>
<feature type="domain" description="DUF4246" evidence="2">
    <location>
        <begin position="1"/>
        <end position="30"/>
    </location>
</feature>
<dbReference type="InterPro" id="IPR025340">
    <property type="entry name" value="DUF4246"/>
</dbReference>
<reference evidence="3 4" key="1">
    <citation type="submission" date="2016-10" db="EMBL/GenBank/DDBJ databases">
        <title>Genome sequence of the ascomycete fungus Penicillium subrubescens.</title>
        <authorList>
            <person name="De Vries R.P."/>
            <person name="Peng M."/>
            <person name="Dilokpimol A."/>
            <person name="Hilden K."/>
            <person name="Makela M.R."/>
            <person name="Grigoriev I."/>
            <person name="Riley R."/>
            <person name="Granchi Z."/>
        </authorList>
    </citation>
    <scope>NUCLEOTIDE SEQUENCE [LARGE SCALE GENOMIC DNA]</scope>
    <source>
        <strain evidence="3 4">CBS 132785</strain>
    </source>
</reference>